<dbReference type="EMBL" id="JAACJM010000010">
    <property type="protein sequence ID" value="KAF5370636.1"/>
    <property type="molecule type" value="Genomic_DNA"/>
</dbReference>
<gene>
    <name evidence="3" type="ORF">D9758_001903</name>
</gene>
<dbReference type="Proteomes" id="UP000559256">
    <property type="component" value="Unassembled WGS sequence"/>
</dbReference>
<dbReference type="OrthoDB" id="3233661at2759"/>
<name>A0A8H5GSW8_9AGAR</name>
<feature type="transmembrane region" description="Helical" evidence="2">
    <location>
        <begin position="71"/>
        <end position="92"/>
    </location>
</feature>
<keyword evidence="2" id="KW-0472">Membrane</keyword>
<feature type="region of interest" description="Disordered" evidence="1">
    <location>
        <begin position="427"/>
        <end position="447"/>
    </location>
</feature>
<keyword evidence="4" id="KW-1185">Reference proteome</keyword>
<keyword evidence="2" id="KW-0812">Transmembrane</keyword>
<feature type="region of interest" description="Disordered" evidence="1">
    <location>
        <begin position="25"/>
        <end position="50"/>
    </location>
</feature>
<evidence type="ECO:0000313" key="3">
    <source>
        <dbReference type="EMBL" id="KAF5370636.1"/>
    </source>
</evidence>
<dbReference type="AlphaFoldDB" id="A0A8H5GSW8"/>
<organism evidence="3 4">
    <name type="scientific">Tetrapyrgos nigripes</name>
    <dbReference type="NCBI Taxonomy" id="182062"/>
    <lineage>
        <taxon>Eukaryota</taxon>
        <taxon>Fungi</taxon>
        <taxon>Dikarya</taxon>
        <taxon>Basidiomycota</taxon>
        <taxon>Agaricomycotina</taxon>
        <taxon>Agaricomycetes</taxon>
        <taxon>Agaricomycetidae</taxon>
        <taxon>Agaricales</taxon>
        <taxon>Marasmiineae</taxon>
        <taxon>Marasmiaceae</taxon>
        <taxon>Tetrapyrgos</taxon>
    </lineage>
</organism>
<protein>
    <submittedName>
        <fullName evidence="3">Uncharacterized protein</fullName>
    </submittedName>
</protein>
<comment type="caution">
    <text evidence="3">The sequence shown here is derived from an EMBL/GenBank/DDBJ whole genome shotgun (WGS) entry which is preliminary data.</text>
</comment>
<keyword evidence="2" id="KW-1133">Transmembrane helix</keyword>
<evidence type="ECO:0000313" key="4">
    <source>
        <dbReference type="Proteomes" id="UP000559256"/>
    </source>
</evidence>
<evidence type="ECO:0000256" key="2">
    <source>
        <dbReference type="SAM" id="Phobius"/>
    </source>
</evidence>
<accession>A0A8H5GSW8</accession>
<feature type="compositionally biased region" description="Polar residues" evidence="1">
    <location>
        <begin position="29"/>
        <end position="50"/>
    </location>
</feature>
<feature type="compositionally biased region" description="Polar residues" evidence="1">
    <location>
        <begin position="433"/>
        <end position="447"/>
    </location>
</feature>
<reference evidence="3 4" key="1">
    <citation type="journal article" date="2020" name="ISME J.">
        <title>Uncovering the hidden diversity of litter-decomposition mechanisms in mushroom-forming fungi.</title>
        <authorList>
            <person name="Floudas D."/>
            <person name="Bentzer J."/>
            <person name="Ahren D."/>
            <person name="Johansson T."/>
            <person name="Persson P."/>
            <person name="Tunlid A."/>
        </authorList>
    </citation>
    <scope>NUCLEOTIDE SEQUENCE [LARGE SCALE GENOMIC DNA]</scope>
    <source>
        <strain evidence="3 4">CBS 291.85</strain>
    </source>
</reference>
<evidence type="ECO:0000256" key="1">
    <source>
        <dbReference type="SAM" id="MobiDB-lite"/>
    </source>
</evidence>
<proteinExistence type="predicted"/>
<sequence>MILLDAEDQQQHPKLQYHVAGATARPPESSLNASQPSLPDYETSQAQHSPQPFLNRKYPFFNTVDTRFWRAALYALAIYVVLTIAIGVPLLITRIAKHKIPHPHPADSSFLATPLEYANAKVFAMDRNCNAWDISDEFSASVSHSLSAQGSFSIRSTAWQEAAAETGSPIYGNLTVDVNPDPSVSSAVFHVTVLSSIPLFYENSHICFNDDGSDRGLSVYIPSNFSGSESLTINVFLLFPQTTVLSLNNLVTYLPMFSQRIGALAPRVSFDQVEIEGSSMDIHCDSLKARQITVQNSLAAISGSYNASSSLKLDTISAPINANITLVQDDTSKAPTYLSLDTGNGEINANVTMLADASQLVLHPMIYMGHVKNFNAPLRLNVAHHPSTPPARLELIVENHQAESNVTLDDKFVGIFDVQSKLSSASVEWDNHGSGSSPTRNVVYDETSSTSRRHGWIGWGSRPEKWDQHKEGRVVLVSSLSPVLLQLGSGMS</sequence>